<dbReference type="AlphaFoldDB" id="A0A4Q9L7L7"/>
<evidence type="ECO:0000313" key="1">
    <source>
        <dbReference type="EMBL" id="TBU03638.1"/>
    </source>
</evidence>
<name>A0A4Q9L7L7_9MICR</name>
<proteinExistence type="predicted"/>
<protein>
    <submittedName>
        <fullName evidence="1">Uncharacterized protein</fullName>
    </submittedName>
</protein>
<dbReference type="VEuPathDB" id="MicrosporidiaDB:CWI39_0934p0020"/>
<dbReference type="EMBL" id="PIXR01000934">
    <property type="protein sequence ID" value="TBU03638.1"/>
    <property type="molecule type" value="Genomic_DNA"/>
</dbReference>
<comment type="caution">
    <text evidence="1">The sequence shown here is derived from an EMBL/GenBank/DDBJ whole genome shotgun (WGS) entry which is preliminary data.</text>
</comment>
<accession>A0A4Q9L7L7</accession>
<gene>
    <name evidence="1" type="ORF">CWI39_0934p0020</name>
</gene>
<sequence length="102" mass="11963">MQSNIYIYLEQEEEYGNTLRSRNHISRLSSNSENEKLRDYDLLENELCLIYQCSVDPQVNNEEADGNTQNKKNVKPYILDCVTTVKELTMNINEKSDLEIKK</sequence>
<organism evidence="1 2">
    <name type="scientific">Hamiltosporidium magnivora</name>
    <dbReference type="NCBI Taxonomy" id="148818"/>
    <lineage>
        <taxon>Eukaryota</taxon>
        <taxon>Fungi</taxon>
        <taxon>Fungi incertae sedis</taxon>
        <taxon>Microsporidia</taxon>
        <taxon>Dubosqiidae</taxon>
        <taxon>Hamiltosporidium</taxon>
    </lineage>
</organism>
<reference evidence="1 2" key="1">
    <citation type="submission" date="2017-12" db="EMBL/GenBank/DDBJ databases">
        <authorList>
            <person name="Pombert J.-F."/>
            <person name="Haag K.L."/>
            <person name="Ebert D."/>
        </authorList>
    </citation>
    <scope>NUCLEOTIDE SEQUENCE [LARGE SCALE GENOMIC DNA]</scope>
    <source>
        <strain evidence="1">IL-BN-2</strain>
    </source>
</reference>
<evidence type="ECO:0000313" key="2">
    <source>
        <dbReference type="Proteomes" id="UP000293045"/>
    </source>
</evidence>
<dbReference type="Proteomes" id="UP000293045">
    <property type="component" value="Unassembled WGS sequence"/>
</dbReference>